<dbReference type="Proteomes" id="UP000245380">
    <property type="component" value="Unassembled WGS sequence"/>
</dbReference>
<name>A0A2U3DAZ0_SULT2</name>
<keyword evidence="1" id="KW-1015">Disulfide bond</keyword>
<dbReference type="GO" id="GO:0016209">
    <property type="term" value="F:antioxidant activity"/>
    <property type="evidence" value="ECO:0007669"/>
    <property type="project" value="InterPro"/>
</dbReference>
<keyword evidence="4" id="KW-1185">Reference proteome</keyword>
<dbReference type="InterPro" id="IPR036249">
    <property type="entry name" value="Thioredoxin-like_sf"/>
</dbReference>
<sequence>MNSALWAFCNHKLDRRNEIPEIEEVNKLPLTMPIVGKEAPDFVLPGYYHENEVRVRFSDFRGKWIILFFYLSDFSTI</sequence>
<reference evidence="3 4" key="1">
    <citation type="submission" date="2016-11" db="EMBL/GenBank/DDBJ databases">
        <title>Comparative genomics of Acidibacillus ferroxidans species.</title>
        <authorList>
            <person name="Oliveira G."/>
            <person name="Nunes G."/>
            <person name="Oliveira R."/>
            <person name="Araujo F."/>
            <person name="Salim A."/>
            <person name="Scholte L."/>
            <person name="Morais D."/>
            <person name="Nancucheo I."/>
            <person name="Johnson D.B."/>
            <person name="Grail B."/>
            <person name="Bittencourt J."/>
            <person name="Valadares R."/>
        </authorList>
    </citation>
    <scope>NUCLEOTIDE SEQUENCE [LARGE SCALE GENOMIC DNA]</scope>
    <source>
        <strain evidence="3 4">Y002</strain>
    </source>
</reference>
<dbReference type="Pfam" id="PF00578">
    <property type="entry name" value="AhpC-TSA"/>
    <property type="match status" value="1"/>
</dbReference>
<feature type="domain" description="Alkyl hydroperoxide reductase subunit C/ Thiol specific antioxidant" evidence="2">
    <location>
        <begin position="35"/>
        <end position="75"/>
    </location>
</feature>
<organism evidence="3 4">
    <name type="scientific">Sulfoacidibacillus thermotolerans</name>
    <name type="common">Acidibacillus sulfuroxidans</name>
    <dbReference type="NCBI Taxonomy" id="1765684"/>
    <lineage>
        <taxon>Bacteria</taxon>
        <taxon>Bacillati</taxon>
        <taxon>Bacillota</taxon>
        <taxon>Bacilli</taxon>
        <taxon>Bacillales</taxon>
        <taxon>Alicyclobacillaceae</taxon>
        <taxon>Sulfoacidibacillus</taxon>
    </lineage>
</organism>
<evidence type="ECO:0000256" key="1">
    <source>
        <dbReference type="ARBA" id="ARBA00023157"/>
    </source>
</evidence>
<evidence type="ECO:0000259" key="2">
    <source>
        <dbReference type="Pfam" id="PF00578"/>
    </source>
</evidence>
<dbReference type="AlphaFoldDB" id="A0A2U3DAZ0"/>
<proteinExistence type="predicted"/>
<dbReference type="SUPFAM" id="SSF52833">
    <property type="entry name" value="Thioredoxin-like"/>
    <property type="match status" value="1"/>
</dbReference>
<evidence type="ECO:0000313" key="4">
    <source>
        <dbReference type="Proteomes" id="UP000245380"/>
    </source>
</evidence>
<dbReference type="GO" id="GO:0016491">
    <property type="term" value="F:oxidoreductase activity"/>
    <property type="evidence" value="ECO:0007669"/>
    <property type="project" value="InterPro"/>
</dbReference>
<gene>
    <name evidence="3" type="ORF">BM613_04095</name>
</gene>
<dbReference type="EMBL" id="MPDK01000004">
    <property type="protein sequence ID" value="PWI58435.1"/>
    <property type="molecule type" value="Genomic_DNA"/>
</dbReference>
<protein>
    <recommendedName>
        <fullName evidence="2">Alkyl hydroperoxide reductase subunit C/ Thiol specific antioxidant domain-containing protein</fullName>
    </recommendedName>
</protein>
<comment type="caution">
    <text evidence="3">The sequence shown here is derived from an EMBL/GenBank/DDBJ whole genome shotgun (WGS) entry which is preliminary data.</text>
</comment>
<dbReference type="Gene3D" id="3.40.30.10">
    <property type="entry name" value="Glutaredoxin"/>
    <property type="match status" value="1"/>
</dbReference>
<evidence type="ECO:0000313" key="3">
    <source>
        <dbReference type="EMBL" id="PWI58435.1"/>
    </source>
</evidence>
<dbReference type="InterPro" id="IPR000866">
    <property type="entry name" value="AhpC/TSA"/>
</dbReference>
<accession>A0A2U3DAZ0</accession>